<evidence type="ECO:0000256" key="2">
    <source>
        <dbReference type="ARBA" id="ARBA00008376"/>
    </source>
</evidence>
<dbReference type="Proteomes" id="UP000233556">
    <property type="component" value="Unassembled WGS sequence"/>
</dbReference>
<name>A0A2I0TUC5_LIMLA</name>
<proteinExistence type="inferred from homology"/>
<evidence type="ECO:0000313" key="4">
    <source>
        <dbReference type="EMBL" id="PKU37372.1"/>
    </source>
</evidence>
<dbReference type="Gene3D" id="1.20.120.230">
    <property type="entry name" value="Alpha-catenin/vinculin-like"/>
    <property type="match status" value="1"/>
</dbReference>
<dbReference type="SUPFAM" id="SSF47220">
    <property type="entry name" value="alpha-catenin/vinculin-like"/>
    <property type="match status" value="1"/>
</dbReference>
<dbReference type="GO" id="GO:0005916">
    <property type="term" value="C:fascia adherens"/>
    <property type="evidence" value="ECO:0007669"/>
    <property type="project" value="TreeGrafter"/>
</dbReference>
<organism evidence="4 5">
    <name type="scientific">Limosa lapponica baueri</name>
    <dbReference type="NCBI Taxonomy" id="1758121"/>
    <lineage>
        <taxon>Eukaryota</taxon>
        <taxon>Metazoa</taxon>
        <taxon>Chordata</taxon>
        <taxon>Craniata</taxon>
        <taxon>Vertebrata</taxon>
        <taxon>Euteleostomi</taxon>
        <taxon>Archelosauria</taxon>
        <taxon>Archosauria</taxon>
        <taxon>Dinosauria</taxon>
        <taxon>Saurischia</taxon>
        <taxon>Theropoda</taxon>
        <taxon>Coelurosauria</taxon>
        <taxon>Aves</taxon>
        <taxon>Neognathae</taxon>
        <taxon>Neoaves</taxon>
        <taxon>Charadriiformes</taxon>
        <taxon>Scolopacidae</taxon>
        <taxon>Limosa</taxon>
    </lineage>
</organism>
<accession>A0A2I0TUC5</accession>
<keyword evidence="5" id="KW-1185">Reference proteome</keyword>
<dbReference type="PANTHER" id="PTHR18914:SF21">
    <property type="entry name" value="CATENIN ALPHA-3"/>
    <property type="match status" value="1"/>
</dbReference>
<dbReference type="GO" id="GO:0008013">
    <property type="term" value="F:beta-catenin binding"/>
    <property type="evidence" value="ECO:0007669"/>
    <property type="project" value="TreeGrafter"/>
</dbReference>
<comment type="subcellular location">
    <subcellularLocation>
        <location evidence="1">Cytoplasm</location>
    </subcellularLocation>
</comment>
<dbReference type="GO" id="GO:0098609">
    <property type="term" value="P:cell-cell adhesion"/>
    <property type="evidence" value="ECO:0007669"/>
    <property type="project" value="TreeGrafter"/>
</dbReference>
<gene>
    <name evidence="4" type="ORF">llap_12323</name>
</gene>
<keyword evidence="3" id="KW-0963">Cytoplasm</keyword>
<dbReference type="Pfam" id="PF01044">
    <property type="entry name" value="Vinculin"/>
    <property type="match status" value="1"/>
</dbReference>
<evidence type="ECO:0000313" key="5">
    <source>
        <dbReference type="Proteomes" id="UP000233556"/>
    </source>
</evidence>
<dbReference type="GO" id="GO:0005912">
    <property type="term" value="C:adherens junction"/>
    <property type="evidence" value="ECO:0007669"/>
    <property type="project" value="TreeGrafter"/>
</dbReference>
<evidence type="ECO:0000256" key="1">
    <source>
        <dbReference type="ARBA" id="ARBA00004496"/>
    </source>
</evidence>
<protein>
    <submittedName>
        <fullName evidence="4">Uncharacterized protein</fullName>
    </submittedName>
</protein>
<dbReference type="PANTHER" id="PTHR18914">
    <property type="entry name" value="ALPHA CATENIN"/>
    <property type="match status" value="1"/>
</dbReference>
<dbReference type="EMBL" id="KZ507175">
    <property type="protein sequence ID" value="PKU37372.1"/>
    <property type="molecule type" value="Genomic_DNA"/>
</dbReference>
<reference evidence="5" key="1">
    <citation type="submission" date="2017-11" db="EMBL/GenBank/DDBJ databases">
        <authorList>
            <person name="Lima N.C."/>
            <person name="Parody-Merino A.M."/>
            <person name="Battley P.F."/>
            <person name="Fidler A.E."/>
            <person name="Prosdocimi F."/>
        </authorList>
    </citation>
    <scope>NUCLEOTIDE SEQUENCE [LARGE SCALE GENOMIC DNA]</scope>
</reference>
<dbReference type="OrthoDB" id="6376697at2759"/>
<comment type="similarity">
    <text evidence="2">Belongs to the vinculin/alpha-catenin family.</text>
</comment>
<dbReference type="InterPro" id="IPR036723">
    <property type="entry name" value="Alpha-catenin/vinculin-like_sf"/>
</dbReference>
<evidence type="ECO:0000256" key="3">
    <source>
        <dbReference type="ARBA" id="ARBA00022490"/>
    </source>
</evidence>
<dbReference type="GO" id="GO:0051015">
    <property type="term" value="F:actin filament binding"/>
    <property type="evidence" value="ECO:0007669"/>
    <property type="project" value="InterPro"/>
</dbReference>
<dbReference type="GO" id="GO:0016477">
    <property type="term" value="P:cell migration"/>
    <property type="evidence" value="ECO:0007669"/>
    <property type="project" value="TreeGrafter"/>
</dbReference>
<dbReference type="GO" id="GO:0005737">
    <property type="term" value="C:cytoplasm"/>
    <property type="evidence" value="ECO:0007669"/>
    <property type="project" value="UniProtKB-SubCell"/>
</dbReference>
<reference evidence="5" key="2">
    <citation type="submission" date="2017-12" db="EMBL/GenBank/DDBJ databases">
        <title>Genome sequence of the Bar-tailed Godwit (Limosa lapponica baueri).</title>
        <authorList>
            <person name="Lima N.C.B."/>
            <person name="Parody-Merino A.M."/>
            <person name="Battley P.F."/>
            <person name="Fidler A.E."/>
            <person name="Prosdocimi F."/>
        </authorList>
    </citation>
    <scope>NUCLEOTIDE SEQUENCE [LARGE SCALE GENOMIC DNA]</scope>
</reference>
<dbReference type="AlphaFoldDB" id="A0A2I0TUC5"/>
<dbReference type="InterPro" id="IPR006077">
    <property type="entry name" value="Vinculin/catenin"/>
</dbReference>
<sequence length="134" mass="15442">MDNYEPGAYTEGVMTSVQYLTKNVIPEFISQVNIALESLSKNTVHLFDDNQFVDISKKVYDTIHNIRCSVMMIRWEFKCAESLKCFILIAVVNYEIVYILKRDSETYNVLPVAGGVYVAWIYLAEQTNLRLILS</sequence>